<evidence type="ECO:0000256" key="2">
    <source>
        <dbReference type="ARBA" id="ARBA00023043"/>
    </source>
</evidence>
<evidence type="ECO:0000256" key="1">
    <source>
        <dbReference type="ARBA" id="ARBA00022737"/>
    </source>
</evidence>
<accession>A0A5C3KW56</accession>
<feature type="repeat" description="ANK" evidence="3">
    <location>
        <begin position="60"/>
        <end position="92"/>
    </location>
</feature>
<dbReference type="InterPro" id="IPR002110">
    <property type="entry name" value="Ankyrin_rpt"/>
</dbReference>
<dbReference type="OrthoDB" id="194358at2759"/>
<dbReference type="EMBL" id="ML210200">
    <property type="protein sequence ID" value="TFK24450.1"/>
    <property type="molecule type" value="Genomic_DNA"/>
</dbReference>
<dbReference type="Pfam" id="PF12796">
    <property type="entry name" value="Ank_2"/>
    <property type="match status" value="1"/>
</dbReference>
<keyword evidence="1" id="KW-0677">Repeat</keyword>
<dbReference type="PROSITE" id="PS50088">
    <property type="entry name" value="ANK_REPEAT"/>
    <property type="match status" value="2"/>
</dbReference>
<reference evidence="4 5" key="1">
    <citation type="journal article" date="2019" name="Nat. Ecol. Evol.">
        <title>Megaphylogeny resolves global patterns of mushroom evolution.</title>
        <authorList>
            <person name="Varga T."/>
            <person name="Krizsan K."/>
            <person name="Foldi C."/>
            <person name="Dima B."/>
            <person name="Sanchez-Garcia M."/>
            <person name="Sanchez-Ramirez S."/>
            <person name="Szollosi G.J."/>
            <person name="Szarkandi J.G."/>
            <person name="Papp V."/>
            <person name="Albert L."/>
            <person name="Andreopoulos W."/>
            <person name="Angelini C."/>
            <person name="Antonin V."/>
            <person name="Barry K.W."/>
            <person name="Bougher N.L."/>
            <person name="Buchanan P."/>
            <person name="Buyck B."/>
            <person name="Bense V."/>
            <person name="Catcheside P."/>
            <person name="Chovatia M."/>
            <person name="Cooper J."/>
            <person name="Damon W."/>
            <person name="Desjardin D."/>
            <person name="Finy P."/>
            <person name="Geml J."/>
            <person name="Haridas S."/>
            <person name="Hughes K."/>
            <person name="Justo A."/>
            <person name="Karasinski D."/>
            <person name="Kautmanova I."/>
            <person name="Kiss B."/>
            <person name="Kocsube S."/>
            <person name="Kotiranta H."/>
            <person name="LaButti K.M."/>
            <person name="Lechner B.E."/>
            <person name="Liimatainen K."/>
            <person name="Lipzen A."/>
            <person name="Lukacs Z."/>
            <person name="Mihaltcheva S."/>
            <person name="Morgado L.N."/>
            <person name="Niskanen T."/>
            <person name="Noordeloos M.E."/>
            <person name="Ohm R.A."/>
            <person name="Ortiz-Santana B."/>
            <person name="Ovrebo C."/>
            <person name="Racz N."/>
            <person name="Riley R."/>
            <person name="Savchenko A."/>
            <person name="Shiryaev A."/>
            <person name="Soop K."/>
            <person name="Spirin V."/>
            <person name="Szebenyi C."/>
            <person name="Tomsovsky M."/>
            <person name="Tulloss R.E."/>
            <person name="Uehling J."/>
            <person name="Grigoriev I.V."/>
            <person name="Vagvolgyi C."/>
            <person name="Papp T."/>
            <person name="Martin F.M."/>
            <person name="Miettinen O."/>
            <person name="Hibbett D.S."/>
            <person name="Nagy L.G."/>
        </authorList>
    </citation>
    <scope>NUCLEOTIDE SEQUENCE [LARGE SCALE GENOMIC DNA]</scope>
    <source>
        <strain evidence="4 5">CBS 121175</strain>
    </source>
</reference>
<dbReference type="SMART" id="SM00248">
    <property type="entry name" value="ANK"/>
    <property type="match status" value="3"/>
</dbReference>
<keyword evidence="2 3" id="KW-0040">ANK repeat</keyword>
<name>A0A5C3KW56_COPMA</name>
<organism evidence="4 5">
    <name type="scientific">Coprinopsis marcescibilis</name>
    <name type="common">Agaric fungus</name>
    <name type="synonym">Psathyrella marcescibilis</name>
    <dbReference type="NCBI Taxonomy" id="230819"/>
    <lineage>
        <taxon>Eukaryota</taxon>
        <taxon>Fungi</taxon>
        <taxon>Dikarya</taxon>
        <taxon>Basidiomycota</taxon>
        <taxon>Agaricomycotina</taxon>
        <taxon>Agaricomycetes</taxon>
        <taxon>Agaricomycetidae</taxon>
        <taxon>Agaricales</taxon>
        <taxon>Agaricineae</taxon>
        <taxon>Psathyrellaceae</taxon>
        <taxon>Coprinopsis</taxon>
    </lineage>
</organism>
<dbReference type="Gene3D" id="1.25.40.20">
    <property type="entry name" value="Ankyrin repeat-containing domain"/>
    <property type="match status" value="1"/>
</dbReference>
<dbReference type="SUPFAM" id="SSF48403">
    <property type="entry name" value="Ankyrin repeat"/>
    <property type="match status" value="1"/>
</dbReference>
<feature type="repeat" description="ANK" evidence="3">
    <location>
        <begin position="89"/>
        <end position="121"/>
    </location>
</feature>
<dbReference type="Proteomes" id="UP000307440">
    <property type="component" value="Unassembled WGS sequence"/>
</dbReference>
<keyword evidence="5" id="KW-1185">Reference proteome</keyword>
<dbReference type="PROSITE" id="PS50297">
    <property type="entry name" value="ANK_REP_REGION"/>
    <property type="match status" value="1"/>
</dbReference>
<protein>
    <submittedName>
        <fullName evidence="4">Ankyrin</fullName>
    </submittedName>
</protein>
<dbReference type="InterPro" id="IPR036770">
    <property type="entry name" value="Ankyrin_rpt-contain_sf"/>
</dbReference>
<dbReference type="STRING" id="230819.A0A5C3KW56"/>
<gene>
    <name evidence="4" type="ORF">FA15DRAFT_415312</name>
</gene>
<evidence type="ECO:0000313" key="4">
    <source>
        <dbReference type="EMBL" id="TFK24450.1"/>
    </source>
</evidence>
<proteinExistence type="predicted"/>
<dbReference type="AlphaFoldDB" id="A0A5C3KW56"/>
<evidence type="ECO:0000313" key="5">
    <source>
        <dbReference type="Proteomes" id="UP000307440"/>
    </source>
</evidence>
<evidence type="ECO:0000256" key="3">
    <source>
        <dbReference type="PROSITE-ProRule" id="PRU00023"/>
    </source>
</evidence>
<sequence length="173" mass="19158">MVKLLLEFGADINKHANYSECWLFGSSKVAPLHFVCGQYGRLELVNLLLDNDANINQDSDEGSPLQVACAKYQFEVVQLLVERGAKVKQDRGALKAACTTSQSFMVEYLLKHGADPNIRDKAGLTLLREMQNIERDWVPKEGSGSGEATIVCEESVIIKLLAQYSVPREGKRG</sequence>
<dbReference type="PANTHER" id="PTHR24171">
    <property type="entry name" value="ANKYRIN REPEAT DOMAIN-CONTAINING PROTEIN 39-RELATED"/>
    <property type="match status" value="1"/>
</dbReference>